<protein>
    <recommendedName>
        <fullName evidence="5">DUF4163 domain-containing protein</fullName>
    </recommendedName>
</protein>
<reference evidence="3" key="2">
    <citation type="submission" date="2021-04" db="EMBL/GenBank/DDBJ databases">
        <authorList>
            <person name="Gilroy R."/>
        </authorList>
    </citation>
    <scope>NUCLEOTIDE SEQUENCE</scope>
    <source>
        <strain evidence="3">ChiBcec1-1093</strain>
    </source>
</reference>
<dbReference type="AlphaFoldDB" id="A0A9D2K672"/>
<organism evidence="3 4">
    <name type="scientific">Candidatus Lachnoclostridium stercorigallinarum</name>
    <dbReference type="NCBI Taxonomy" id="2838634"/>
    <lineage>
        <taxon>Bacteria</taxon>
        <taxon>Bacillati</taxon>
        <taxon>Bacillota</taxon>
        <taxon>Clostridia</taxon>
        <taxon>Lachnospirales</taxon>
        <taxon>Lachnospiraceae</taxon>
    </lineage>
</organism>
<feature type="chain" id="PRO_5039417787" description="DUF4163 domain-containing protein" evidence="2">
    <location>
        <begin position="19"/>
        <end position="270"/>
    </location>
</feature>
<evidence type="ECO:0008006" key="5">
    <source>
        <dbReference type="Google" id="ProtNLM"/>
    </source>
</evidence>
<feature type="compositionally biased region" description="Low complexity" evidence="1">
    <location>
        <begin position="34"/>
        <end position="43"/>
    </location>
</feature>
<gene>
    <name evidence="3" type="ORF">IAA17_06395</name>
</gene>
<feature type="signal peptide" evidence="2">
    <location>
        <begin position="1"/>
        <end position="18"/>
    </location>
</feature>
<dbReference type="EMBL" id="DXBC01000099">
    <property type="protein sequence ID" value="HIZ79402.1"/>
    <property type="molecule type" value="Genomic_DNA"/>
</dbReference>
<evidence type="ECO:0000256" key="2">
    <source>
        <dbReference type="SAM" id="SignalP"/>
    </source>
</evidence>
<evidence type="ECO:0000313" key="3">
    <source>
        <dbReference type="EMBL" id="HIZ79402.1"/>
    </source>
</evidence>
<evidence type="ECO:0000313" key="4">
    <source>
        <dbReference type="Proteomes" id="UP000824101"/>
    </source>
</evidence>
<dbReference type="Proteomes" id="UP000824101">
    <property type="component" value="Unassembled WGS sequence"/>
</dbReference>
<reference evidence="3" key="1">
    <citation type="journal article" date="2021" name="PeerJ">
        <title>Extensive microbial diversity within the chicken gut microbiome revealed by metagenomics and culture.</title>
        <authorList>
            <person name="Gilroy R."/>
            <person name="Ravi A."/>
            <person name="Getino M."/>
            <person name="Pursley I."/>
            <person name="Horton D.L."/>
            <person name="Alikhan N.F."/>
            <person name="Baker D."/>
            <person name="Gharbi K."/>
            <person name="Hall N."/>
            <person name="Watson M."/>
            <person name="Adriaenssens E.M."/>
            <person name="Foster-Nyarko E."/>
            <person name="Jarju S."/>
            <person name="Secka A."/>
            <person name="Antonio M."/>
            <person name="Oren A."/>
            <person name="Chaudhuri R.R."/>
            <person name="La Ragione R."/>
            <person name="Hildebrand F."/>
            <person name="Pallen M.J."/>
        </authorList>
    </citation>
    <scope>NUCLEOTIDE SEQUENCE</scope>
    <source>
        <strain evidence="3">ChiBcec1-1093</strain>
    </source>
</reference>
<proteinExistence type="predicted"/>
<sequence>MKRSLIIPVFLLSGLCLAAGCRSKNNVDLSSAHTTGAETMAPETEAETKTETAEEETSQAEGSSRPDSSRGLSTSMETYTSGNISIQYPSVSGLSSSETEDAVNELLKTNALSIVTAQNLNEETDSLTIRCQIISADRQRLTAVYTGELSASGAAYSTAVFYTNTVDMSQAENVGFTTYAEPSTMAGYLMSDGCQFDGLDEETEAAVKEYVASQSMDYYTQLFRQADFPLKGETFPESFSYEEEGAIYFSIPVPHALGDYAIAVFTPETK</sequence>
<dbReference type="PROSITE" id="PS51257">
    <property type="entry name" value="PROKAR_LIPOPROTEIN"/>
    <property type="match status" value="1"/>
</dbReference>
<name>A0A9D2K672_9FIRM</name>
<keyword evidence="2" id="KW-0732">Signal</keyword>
<accession>A0A9D2K672</accession>
<feature type="region of interest" description="Disordered" evidence="1">
    <location>
        <begin position="32"/>
        <end position="76"/>
    </location>
</feature>
<evidence type="ECO:0000256" key="1">
    <source>
        <dbReference type="SAM" id="MobiDB-lite"/>
    </source>
</evidence>
<comment type="caution">
    <text evidence="3">The sequence shown here is derived from an EMBL/GenBank/DDBJ whole genome shotgun (WGS) entry which is preliminary data.</text>
</comment>